<evidence type="ECO:0000256" key="2">
    <source>
        <dbReference type="SAM" id="Phobius"/>
    </source>
</evidence>
<reference evidence="4" key="1">
    <citation type="submission" date="2023-05" db="EMBL/GenBank/DDBJ databases">
        <title>High-quality long-read genome of Scophthalmus maximus.</title>
        <authorList>
            <person name="Lien S."/>
            <person name="Martinez P."/>
        </authorList>
    </citation>
    <scope>NUCLEOTIDE SEQUENCE [LARGE SCALE GENOMIC DNA]</scope>
</reference>
<gene>
    <name evidence="4" type="primary">macrod1</name>
</gene>
<dbReference type="AlphaFoldDB" id="A0A8D3B652"/>
<dbReference type="CDD" id="cd02908">
    <property type="entry name" value="Macro_OAADPr_deacetylase"/>
    <property type="match status" value="1"/>
</dbReference>
<evidence type="ECO:0000256" key="1">
    <source>
        <dbReference type="SAM" id="MobiDB-lite"/>
    </source>
</evidence>
<reference evidence="4" key="2">
    <citation type="submission" date="2025-08" db="UniProtKB">
        <authorList>
            <consortium name="Ensembl"/>
        </authorList>
    </citation>
    <scope>IDENTIFICATION</scope>
</reference>
<sequence>MARQISALLSNVRALRCSTGPLSRAHADFQGAGVKFQHTVAPGSPRPGGQPATGPPRGHVNAAPRRAETFSTTTTTTTTAAAAAAAAALGRSSPGNGPSSPRGRRGWLGKLALGAAVGVSAVALVLALRTRGTLAAMPRKVNLNSAEGNWKEIKDVLLSLSVTDRRQYYRMSDFVPLDDIPVWTPTAGGSEQSRYKRNENLDKKISLYTGDITKLEIDAIVNAANKTLLGGGGVDGAIHRAAGPLLKKQCASLHGCETGEAKITCGYSLPAKYVIHTVGPIAQGGVGEEQRKALRSCYKNSLQSATENAARSVAFPCISTGIYGYPPEQAVHEALATVREYLDAHHDKLDRVIFCVFLPTDKELYLQNLPLYFPAAPCAGPPGCGYCSAVESACPAAPPAPPPAAAAAPSSARDPASEPPSLPLTPPAPAPTPSPRPPESHGEPRPHCSALARPNAGSSVMPGPSICVLSVCSLVQDSCRLRE</sequence>
<keyword evidence="2" id="KW-1133">Transmembrane helix</keyword>
<dbReference type="SMART" id="SM00506">
    <property type="entry name" value="A1pp"/>
    <property type="match status" value="1"/>
</dbReference>
<dbReference type="Ensembl" id="ENSSMAT00000029459.2">
    <property type="protein sequence ID" value="ENSSMAP00000029099.2"/>
    <property type="gene ID" value="ENSSMAG00000017799.2"/>
</dbReference>
<dbReference type="InterPro" id="IPR043472">
    <property type="entry name" value="Macro_dom-like"/>
</dbReference>
<accession>A0A8D3B652</accession>
<dbReference type="PROSITE" id="PS51154">
    <property type="entry name" value="MACRO"/>
    <property type="match status" value="1"/>
</dbReference>
<dbReference type="GO" id="GO:0006974">
    <property type="term" value="P:DNA damage response"/>
    <property type="evidence" value="ECO:0007669"/>
    <property type="project" value="TreeGrafter"/>
</dbReference>
<feature type="region of interest" description="Disordered" evidence="1">
    <location>
        <begin position="400"/>
        <end position="458"/>
    </location>
</feature>
<organism evidence="4 5">
    <name type="scientific">Scophthalmus maximus</name>
    <name type="common">Turbot</name>
    <name type="synonym">Psetta maxima</name>
    <dbReference type="NCBI Taxonomy" id="52904"/>
    <lineage>
        <taxon>Eukaryota</taxon>
        <taxon>Metazoa</taxon>
        <taxon>Chordata</taxon>
        <taxon>Craniata</taxon>
        <taxon>Vertebrata</taxon>
        <taxon>Euteleostomi</taxon>
        <taxon>Actinopterygii</taxon>
        <taxon>Neopterygii</taxon>
        <taxon>Teleostei</taxon>
        <taxon>Neoteleostei</taxon>
        <taxon>Acanthomorphata</taxon>
        <taxon>Carangaria</taxon>
        <taxon>Pleuronectiformes</taxon>
        <taxon>Pleuronectoidei</taxon>
        <taxon>Scophthalmidae</taxon>
        <taxon>Scophthalmus</taxon>
    </lineage>
</organism>
<dbReference type="NCBIfam" id="NF001664">
    <property type="entry name" value="PRK00431.1-6"/>
    <property type="match status" value="1"/>
</dbReference>
<feature type="domain" description="Macro" evidence="3">
    <location>
        <begin position="192"/>
        <end position="373"/>
    </location>
</feature>
<dbReference type="Proteomes" id="UP000694558">
    <property type="component" value="Chromosome 13"/>
</dbReference>
<dbReference type="GO" id="GO:0042278">
    <property type="term" value="P:purine nucleoside metabolic process"/>
    <property type="evidence" value="ECO:0007669"/>
    <property type="project" value="TreeGrafter"/>
</dbReference>
<dbReference type="PANTHER" id="PTHR11106">
    <property type="entry name" value="GANGLIOSIDE INDUCED DIFFERENTIATION ASSOCIATED PROTEIN 2-RELATED"/>
    <property type="match status" value="1"/>
</dbReference>
<feature type="compositionally biased region" description="Pro residues" evidence="1">
    <location>
        <begin position="417"/>
        <end position="437"/>
    </location>
</feature>
<keyword evidence="2" id="KW-0472">Membrane</keyword>
<dbReference type="GO" id="GO:0140293">
    <property type="term" value="F:ADP-ribosylglutamate hydrolase activity"/>
    <property type="evidence" value="ECO:0007669"/>
    <property type="project" value="TreeGrafter"/>
</dbReference>
<evidence type="ECO:0000313" key="4">
    <source>
        <dbReference type="Ensembl" id="ENSSMAP00000029099.2"/>
    </source>
</evidence>
<evidence type="ECO:0000313" key="5">
    <source>
        <dbReference type="Proteomes" id="UP000694558"/>
    </source>
</evidence>
<proteinExistence type="predicted"/>
<keyword evidence="2" id="KW-0812">Transmembrane</keyword>
<feature type="compositionally biased region" description="Low complexity" evidence="1">
    <location>
        <begin position="405"/>
        <end position="414"/>
    </location>
</feature>
<dbReference type="Gene3D" id="3.40.220.10">
    <property type="entry name" value="Leucine Aminopeptidase, subunit E, domain 1"/>
    <property type="match status" value="1"/>
</dbReference>
<dbReference type="InterPro" id="IPR002589">
    <property type="entry name" value="Macro_dom"/>
</dbReference>
<dbReference type="PANTHER" id="PTHR11106:SF93">
    <property type="entry name" value="ADP-RIBOSE GLYCOHYDROLASE MACROD1"/>
    <property type="match status" value="1"/>
</dbReference>
<name>A0A8D3B652_SCOMX</name>
<dbReference type="GeneTree" id="ENSGT00940000161450"/>
<evidence type="ECO:0000259" key="3">
    <source>
        <dbReference type="PROSITE" id="PS51154"/>
    </source>
</evidence>
<dbReference type="Pfam" id="PF01661">
    <property type="entry name" value="Macro"/>
    <property type="match status" value="1"/>
</dbReference>
<dbReference type="GO" id="GO:0140291">
    <property type="term" value="P:peptidyl-glutamate ADP-deribosylation"/>
    <property type="evidence" value="ECO:0007669"/>
    <property type="project" value="TreeGrafter"/>
</dbReference>
<dbReference type="SUPFAM" id="SSF52949">
    <property type="entry name" value="Macro domain-like"/>
    <property type="match status" value="1"/>
</dbReference>
<feature type="region of interest" description="Disordered" evidence="1">
    <location>
        <begin position="39"/>
        <end position="62"/>
    </location>
</feature>
<feature type="transmembrane region" description="Helical" evidence="2">
    <location>
        <begin position="107"/>
        <end position="128"/>
    </location>
</feature>
<protein>
    <submittedName>
        <fullName evidence="4">Mono-ADP ribosylhydrolase 1</fullName>
    </submittedName>
</protein>
<dbReference type="GO" id="GO:0005654">
    <property type="term" value="C:nucleoplasm"/>
    <property type="evidence" value="ECO:0007669"/>
    <property type="project" value="TreeGrafter"/>
</dbReference>